<dbReference type="EMBL" id="JAAVJD010000417">
    <property type="protein sequence ID" value="NJQ08770.1"/>
    <property type="molecule type" value="Genomic_DNA"/>
</dbReference>
<keyword evidence="2" id="KW-0812">Transmembrane</keyword>
<accession>A0A7X6D615</accession>
<feature type="region of interest" description="Disordered" evidence="1">
    <location>
        <begin position="117"/>
        <end position="207"/>
    </location>
</feature>
<reference evidence="3 4" key="1">
    <citation type="submission" date="2020-03" db="EMBL/GenBank/DDBJ databases">
        <title>Draft genome of Streptomyces sp. ventii, isolated from the Axial Seamount in the Pacific Ocean, and resequencing of the two type strains Streptomyces lonarensis strain NCL 716 and Streptomyces bohaiensis strain 11A07.</title>
        <authorList>
            <person name="Loughran R.M."/>
            <person name="Pfannmuller K.M."/>
            <person name="Wasson B.J."/>
            <person name="Deadmond M.C."/>
            <person name="Paddock B.E."/>
            <person name="Koyack M.J."/>
            <person name="Gallegos D.A."/>
            <person name="Mitchell E.A."/>
            <person name="Ushijima B."/>
            <person name="Saw J.H."/>
            <person name="Mcphail K.L."/>
            <person name="Videau P."/>
        </authorList>
    </citation>
    <scope>NUCLEOTIDE SEQUENCE [LARGE SCALE GENOMIC DNA]</scope>
    <source>
        <strain evidence="3 4">NCL716</strain>
    </source>
</reference>
<sequence>MRRSRALAIAVRVFFATIPVWSLGLLGWVPALRIAIVRRRALDRAFAAAAAVLTVAYVAVIGSTPQETTDWSVAQNASFALLLLALVPGAVVHACLADLPLPPRRDDHLRAVAHGYGYPAPGHHPQPGTGYGSPGPVYGPPAGSWAPPPYGQAAPGGWGAPGATHAPAEQHHQPHAPGGPHHPRPDAQHTPASGAPRTPAPGAPPAS</sequence>
<dbReference type="Proteomes" id="UP000578686">
    <property type="component" value="Unassembled WGS sequence"/>
</dbReference>
<evidence type="ECO:0008006" key="5">
    <source>
        <dbReference type="Google" id="ProtNLM"/>
    </source>
</evidence>
<feature type="compositionally biased region" description="Pro residues" evidence="1">
    <location>
        <begin position="198"/>
        <end position="207"/>
    </location>
</feature>
<name>A0A7X6D615_9ACTN</name>
<keyword evidence="2" id="KW-0472">Membrane</keyword>
<evidence type="ECO:0000313" key="4">
    <source>
        <dbReference type="Proteomes" id="UP000578686"/>
    </source>
</evidence>
<organism evidence="3 4">
    <name type="scientific">Streptomyces lonarensis</name>
    <dbReference type="NCBI Taxonomy" id="700599"/>
    <lineage>
        <taxon>Bacteria</taxon>
        <taxon>Bacillati</taxon>
        <taxon>Actinomycetota</taxon>
        <taxon>Actinomycetes</taxon>
        <taxon>Kitasatosporales</taxon>
        <taxon>Streptomycetaceae</taxon>
        <taxon>Streptomyces</taxon>
    </lineage>
</organism>
<dbReference type="AlphaFoldDB" id="A0A7X6D615"/>
<protein>
    <recommendedName>
        <fullName evidence="5">Integral membrane protein</fullName>
    </recommendedName>
</protein>
<evidence type="ECO:0000256" key="2">
    <source>
        <dbReference type="SAM" id="Phobius"/>
    </source>
</evidence>
<proteinExistence type="predicted"/>
<feature type="transmembrane region" description="Helical" evidence="2">
    <location>
        <begin position="80"/>
        <end position="101"/>
    </location>
</feature>
<feature type="transmembrane region" description="Helical" evidence="2">
    <location>
        <begin position="6"/>
        <end position="29"/>
    </location>
</feature>
<keyword evidence="4" id="KW-1185">Reference proteome</keyword>
<feature type="transmembrane region" description="Helical" evidence="2">
    <location>
        <begin position="41"/>
        <end position="60"/>
    </location>
</feature>
<dbReference type="RefSeq" id="WP_167974909.1">
    <property type="nucleotide sequence ID" value="NZ_JAAVJD010000417.1"/>
</dbReference>
<feature type="non-terminal residue" evidence="3">
    <location>
        <position position="207"/>
    </location>
</feature>
<gene>
    <name evidence="3" type="ORF">HCN56_25180</name>
</gene>
<evidence type="ECO:0000256" key="1">
    <source>
        <dbReference type="SAM" id="MobiDB-lite"/>
    </source>
</evidence>
<comment type="caution">
    <text evidence="3">The sequence shown here is derived from an EMBL/GenBank/DDBJ whole genome shotgun (WGS) entry which is preliminary data.</text>
</comment>
<feature type="compositionally biased region" description="Low complexity" evidence="1">
    <location>
        <begin position="134"/>
        <end position="144"/>
    </location>
</feature>
<evidence type="ECO:0000313" key="3">
    <source>
        <dbReference type="EMBL" id="NJQ08770.1"/>
    </source>
</evidence>
<keyword evidence="2" id="KW-1133">Transmembrane helix</keyword>